<dbReference type="Pfam" id="PF06949">
    <property type="entry name" value="DUF1292"/>
    <property type="match status" value="1"/>
</dbReference>
<protein>
    <submittedName>
        <fullName evidence="2">DUF1292 domain-containing protein</fullName>
    </submittedName>
</protein>
<accession>A0ABZ1BLS6</accession>
<keyword evidence="3" id="KW-1185">Reference proteome</keyword>
<feature type="compositionally biased region" description="Acidic residues" evidence="1">
    <location>
        <begin position="89"/>
        <end position="112"/>
    </location>
</feature>
<dbReference type="RefSeq" id="WP_324667723.1">
    <property type="nucleotide sequence ID" value="NZ_CP141614.1"/>
</dbReference>
<dbReference type="EMBL" id="CP141614">
    <property type="protein sequence ID" value="WRP13478.1"/>
    <property type="molecule type" value="Genomic_DNA"/>
</dbReference>
<organism evidence="2 3">
    <name type="scientific">Geochorda subterranea</name>
    <dbReference type="NCBI Taxonomy" id="3109564"/>
    <lineage>
        <taxon>Bacteria</taxon>
        <taxon>Bacillati</taxon>
        <taxon>Bacillota</taxon>
        <taxon>Limnochordia</taxon>
        <taxon>Limnochordales</taxon>
        <taxon>Geochordaceae</taxon>
        <taxon>Geochorda</taxon>
    </lineage>
</organism>
<dbReference type="Proteomes" id="UP001333102">
    <property type="component" value="Chromosome"/>
</dbReference>
<reference evidence="3" key="1">
    <citation type="submission" date="2023-12" db="EMBL/GenBank/DDBJ databases">
        <title>Novel isolates from deep terrestrial aquifers shed light on the physiology and ecology of the class Limnochordia.</title>
        <authorList>
            <person name="Karnachuk O.V."/>
            <person name="Lukina A.P."/>
            <person name="Avakyan M.R."/>
            <person name="Kadnikov V."/>
            <person name="Begmatov S."/>
            <person name="Beletsky A.V."/>
            <person name="Mardanov A.V."/>
            <person name="Ravin N.V."/>
        </authorList>
    </citation>
    <scope>NUCLEOTIDE SEQUENCE [LARGE SCALE GENOMIC DNA]</scope>
    <source>
        <strain evidence="3">LN</strain>
    </source>
</reference>
<sequence>MADEEREGLFADADEDRITLVDDEGHEHEFTLVDVVEVDRRRYAVLLPEEDPEEGAYVFRLDRDADGEEILVNVEDDDEFDRVVHALEEQGDEELDQDFDDEEDDDSGDRRA</sequence>
<proteinExistence type="predicted"/>
<gene>
    <name evidence="2" type="ORF">VLY81_08430</name>
</gene>
<feature type="region of interest" description="Disordered" evidence="1">
    <location>
        <begin position="88"/>
        <end position="112"/>
    </location>
</feature>
<dbReference type="InterPro" id="IPR009711">
    <property type="entry name" value="UPF0473"/>
</dbReference>
<evidence type="ECO:0000256" key="1">
    <source>
        <dbReference type="SAM" id="MobiDB-lite"/>
    </source>
</evidence>
<evidence type="ECO:0000313" key="3">
    <source>
        <dbReference type="Proteomes" id="UP001333102"/>
    </source>
</evidence>
<name>A0ABZ1BLS6_9FIRM</name>
<evidence type="ECO:0000313" key="2">
    <source>
        <dbReference type="EMBL" id="WRP13478.1"/>
    </source>
</evidence>